<evidence type="ECO:0000256" key="2">
    <source>
        <dbReference type="ARBA" id="ARBA00007424"/>
    </source>
</evidence>
<feature type="binding site" evidence="8">
    <location>
        <position position="23"/>
    </location>
    <ligand>
        <name>5-amino-6-(D-ribitylamino)uracil</name>
        <dbReference type="ChEBI" id="CHEBI:15934"/>
    </ligand>
</feature>
<evidence type="ECO:0000256" key="7">
    <source>
        <dbReference type="ARBA" id="ARBA00072606"/>
    </source>
</evidence>
<accession>A0A6J4HXH7</accession>
<dbReference type="PANTHER" id="PTHR21058">
    <property type="entry name" value="6,7-DIMETHYL-8-RIBITYLLUMAZINE SYNTHASE DMRL SYNTHASE LUMAZINE SYNTHASE"/>
    <property type="match status" value="1"/>
</dbReference>
<protein>
    <recommendedName>
        <fullName evidence="7 8">6,7-dimethyl-8-ribityllumazine synthase</fullName>
        <shortName evidence="8">DMRL synthase</shortName>
        <shortName evidence="8">LS</shortName>
        <shortName evidence="8">Lumazine synthase</shortName>
        <ecNumber evidence="3 8">2.5.1.78</ecNumber>
    </recommendedName>
</protein>
<comment type="pathway">
    <text evidence="1 8">Cofactor biosynthesis; riboflavin biosynthesis; riboflavin from 2-hydroxy-3-oxobutyl phosphate and 5-amino-6-(D-ribitylamino)uracil: step 1/2.</text>
</comment>
<dbReference type="InterPro" id="IPR002180">
    <property type="entry name" value="LS/RS"/>
</dbReference>
<dbReference type="InterPro" id="IPR034964">
    <property type="entry name" value="LS"/>
</dbReference>
<evidence type="ECO:0000256" key="5">
    <source>
        <dbReference type="ARBA" id="ARBA00022679"/>
    </source>
</evidence>
<evidence type="ECO:0000256" key="6">
    <source>
        <dbReference type="ARBA" id="ARBA00048785"/>
    </source>
</evidence>
<comment type="catalytic activity">
    <reaction evidence="6 8">
        <text>(2S)-2-hydroxy-3-oxobutyl phosphate + 5-amino-6-(D-ribitylamino)uracil = 6,7-dimethyl-8-(1-D-ribityl)lumazine + phosphate + 2 H2O + H(+)</text>
        <dbReference type="Rhea" id="RHEA:26152"/>
        <dbReference type="ChEBI" id="CHEBI:15377"/>
        <dbReference type="ChEBI" id="CHEBI:15378"/>
        <dbReference type="ChEBI" id="CHEBI:15934"/>
        <dbReference type="ChEBI" id="CHEBI:43474"/>
        <dbReference type="ChEBI" id="CHEBI:58201"/>
        <dbReference type="ChEBI" id="CHEBI:58830"/>
        <dbReference type="EC" id="2.5.1.78"/>
    </reaction>
</comment>
<dbReference type="NCBIfam" id="NF000812">
    <property type="entry name" value="PRK00061.1-4"/>
    <property type="match status" value="1"/>
</dbReference>
<feature type="binding site" evidence="8">
    <location>
        <position position="128"/>
    </location>
    <ligand>
        <name>(2S)-2-hydroxy-3-oxobutyl phosphate</name>
        <dbReference type="ChEBI" id="CHEBI:58830"/>
    </ligand>
</feature>
<dbReference type="EMBL" id="CADCTO010000151">
    <property type="protein sequence ID" value="CAA9234359.1"/>
    <property type="molecule type" value="Genomic_DNA"/>
</dbReference>
<dbReference type="HAMAP" id="MF_00178">
    <property type="entry name" value="Lumazine_synth"/>
    <property type="match status" value="1"/>
</dbReference>
<reference evidence="9" key="1">
    <citation type="submission" date="2020-02" db="EMBL/GenBank/DDBJ databases">
        <authorList>
            <person name="Meier V. D."/>
        </authorList>
    </citation>
    <scope>NUCLEOTIDE SEQUENCE</scope>
    <source>
        <strain evidence="9">AVDCRST_MAG63</strain>
    </source>
</reference>
<evidence type="ECO:0000256" key="1">
    <source>
        <dbReference type="ARBA" id="ARBA00004917"/>
    </source>
</evidence>
<dbReference type="GO" id="GO:0009349">
    <property type="term" value="C:riboflavin synthase complex"/>
    <property type="evidence" value="ECO:0007669"/>
    <property type="project" value="UniProtKB-UniRule"/>
</dbReference>
<keyword evidence="5 8" id="KW-0808">Transferase</keyword>
<dbReference type="PANTHER" id="PTHR21058:SF0">
    <property type="entry name" value="6,7-DIMETHYL-8-RIBITYLLUMAZINE SYNTHASE"/>
    <property type="match status" value="1"/>
</dbReference>
<dbReference type="CDD" id="cd09209">
    <property type="entry name" value="Lumazine_synthase-I"/>
    <property type="match status" value="1"/>
</dbReference>
<comment type="function">
    <text evidence="8">Catalyzes the formation of 6,7-dimethyl-8-ribityllumazine by condensation of 5-amino-6-(D-ribitylamino)uracil with 3,4-dihydroxy-2-butanone 4-phosphate. This is the penultimate step in the biosynthesis of riboflavin.</text>
</comment>
<feature type="active site" description="Proton donor" evidence="8">
    <location>
        <position position="89"/>
    </location>
</feature>
<gene>
    <name evidence="8" type="primary">ribH</name>
    <name evidence="9" type="ORF">AVDCRST_MAG63-1263</name>
</gene>
<evidence type="ECO:0000313" key="9">
    <source>
        <dbReference type="EMBL" id="CAA9234359.1"/>
    </source>
</evidence>
<dbReference type="GO" id="GO:0000906">
    <property type="term" value="F:6,7-dimethyl-8-ribityllumazine synthase activity"/>
    <property type="evidence" value="ECO:0007669"/>
    <property type="project" value="UniProtKB-UniRule"/>
</dbReference>
<dbReference type="GO" id="GO:0009231">
    <property type="term" value="P:riboflavin biosynthetic process"/>
    <property type="evidence" value="ECO:0007669"/>
    <property type="project" value="UniProtKB-UniRule"/>
</dbReference>
<dbReference type="EC" id="2.5.1.78" evidence="3 8"/>
<dbReference type="NCBIfam" id="TIGR00114">
    <property type="entry name" value="lumazine-synth"/>
    <property type="match status" value="1"/>
</dbReference>
<dbReference type="GO" id="GO:0005829">
    <property type="term" value="C:cytosol"/>
    <property type="evidence" value="ECO:0007669"/>
    <property type="project" value="TreeGrafter"/>
</dbReference>
<sequence>MPTFYEGNLVATGLRFGVVVSRWNDFITERLLEGALDTLTRHGADPEAVEVARVPGTFEVPLAAQRLAGSGRYDAVICLGCLIRGSTPHFDYIAGQCTSGIGQAMLQSGVPVTFGVLTVDTIEQAIERAGTKAGNKGGEAAGAAIEMANLLKSLPGREVEK</sequence>
<evidence type="ECO:0000256" key="3">
    <source>
        <dbReference type="ARBA" id="ARBA00012664"/>
    </source>
</evidence>
<dbReference type="Gene3D" id="3.40.50.960">
    <property type="entry name" value="Lumazine/riboflavin synthase"/>
    <property type="match status" value="1"/>
</dbReference>
<feature type="binding site" evidence="8">
    <location>
        <begin position="57"/>
        <end position="59"/>
    </location>
    <ligand>
        <name>5-amino-6-(D-ribitylamino)uracil</name>
        <dbReference type="ChEBI" id="CHEBI:15934"/>
    </ligand>
</feature>
<dbReference type="UniPathway" id="UPA00275">
    <property type="reaction ID" value="UER00404"/>
</dbReference>
<feature type="binding site" evidence="8">
    <location>
        <begin position="81"/>
        <end position="83"/>
    </location>
    <ligand>
        <name>5-amino-6-(D-ribitylamino)uracil</name>
        <dbReference type="ChEBI" id="CHEBI:15934"/>
    </ligand>
</feature>
<proteinExistence type="inferred from homology"/>
<feature type="binding site" evidence="8">
    <location>
        <position position="114"/>
    </location>
    <ligand>
        <name>5-amino-6-(D-ribitylamino)uracil</name>
        <dbReference type="ChEBI" id="CHEBI:15934"/>
    </ligand>
</feature>
<dbReference type="InterPro" id="IPR036467">
    <property type="entry name" value="LS/RS_sf"/>
</dbReference>
<name>A0A6J4HXH7_9BACT</name>
<feature type="binding site" evidence="8">
    <location>
        <begin position="86"/>
        <end position="87"/>
    </location>
    <ligand>
        <name>(2S)-2-hydroxy-3-oxobutyl phosphate</name>
        <dbReference type="ChEBI" id="CHEBI:58830"/>
    </ligand>
</feature>
<organism evidence="9">
    <name type="scientific">uncultured Armatimonadetes bacterium</name>
    <dbReference type="NCBI Taxonomy" id="157466"/>
    <lineage>
        <taxon>Bacteria</taxon>
        <taxon>Bacillati</taxon>
        <taxon>Armatimonadota</taxon>
        <taxon>environmental samples</taxon>
    </lineage>
</organism>
<evidence type="ECO:0000256" key="4">
    <source>
        <dbReference type="ARBA" id="ARBA00022619"/>
    </source>
</evidence>
<keyword evidence="4 8" id="KW-0686">Riboflavin biosynthesis</keyword>
<dbReference type="FunFam" id="3.40.50.960:FF:000001">
    <property type="entry name" value="6,7-dimethyl-8-ribityllumazine synthase"/>
    <property type="match status" value="1"/>
</dbReference>
<comment type="similarity">
    <text evidence="2 8">Belongs to the DMRL synthase family.</text>
</comment>
<dbReference type="AlphaFoldDB" id="A0A6J4HXH7"/>
<dbReference type="SUPFAM" id="SSF52121">
    <property type="entry name" value="Lumazine synthase"/>
    <property type="match status" value="1"/>
</dbReference>
<dbReference type="Pfam" id="PF00885">
    <property type="entry name" value="DMRL_synthase"/>
    <property type="match status" value="1"/>
</dbReference>
<evidence type="ECO:0000256" key="8">
    <source>
        <dbReference type="HAMAP-Rule" id="MF_00178"/>
    </source>
</evidence>